<keyword evidence="2" id="KW-0677">Repeat</keyword>
<gene>
    <name evidence="4" type="ORF">GMARGA_LOCUS23435</name>
</gene>
<keyword evidence="1" id="KW-0880">Kelch repeat</keyword>
<evidence type="ECO:0000313" key="5">
    <source>
        <dbReference type="Proteomes" id="UP000789901"/>
    </source>
</evidence>
<dbReference type="InterPro" id="IPR015915">
    <property type="entry name" value="Kelch-typ_b-propeller"/>
</dbReference>
<comment type="caution">
    <text evidence="4">The sequence shown here is derived from an EMBL/GenBank/DDBJ whole genome shotgun (WGS) entry which is preliminary data.</text>
</comment>
<evidence type="ECO:0000256" key="1">
    <source>
        <dbReference type="ARBA" id="ARBA00022441"/>
    </source>
</evidence>
<accession>A0ABN7VXL3</accession>
<evidence type="ECO:0000256" key="3">
    <source>
        <dbReference type="SAM" id="Phobius"/>
    </source>
</evidence>
<feature type="transmembrane region" description="Helical" evidence="3">
    <location>
        <begin position="362"/>
        <end position="385"/>
    </location>
</feature>
<dbReference type="SUPFAM" id="SSF117281">
    <property type="entry name" value="Kelch motif"/>
    <property type="match status" value="1"/>
</dbReference>
<protein>
    <submittedName>
        <fullName evidence="4">18888_t:CDS:1</fullName>
    </submittedName>
</protein>
<reference evidence="4 5" key="1">
    <citation type="submission" date="2021-06" db="EMBL/GenBank/DDBJ databases">
        <authorList>
            <person name="Kallberg Y."/>
            <person name="Tangrot J."/>
            <person name="Rosling A."/>
        </authorList>
    </citation>
    <scope>NUCLEOTIDE SEQUENCE [LARGE SCALE GENOMIC DNA]</scope>
    <source>
        <strain evidence="4 5">120-4 pot B 10/14</strain>
    </source>
</reference>
<proteinExistence type="predicted"/>
<dbReference type="EMBL" id="CAJVQB010023731">
    <property type="protein sequence ID" value="CAG8802556.1"/>
    <property type="molecule type" value="Genomic_DNA"/>
</dbReference>
<sequence>TSYIPLNRDEHVASYIDNKIFFLGGETDTQNLTKDFFFLDVSIPFNTSSLPMYDLNSITEIPFNRRASSIVCETVKDAIFVWGGDFGLNSSSPLIFAFNTTAKIWNAANDKGIKPPRRRFSSVVCDKNAKIYILDGTADQNIGNTSSPYSNELDVFDTSQLTWSLGSNLNAPVPHDIGTATLLPNGKIVYIGGSNAFGKYLELTQVFLYDTLKNTWANMNTTGASPTARGFHTAVLTRQGHIVVYGGENAPFIPVLDQLLDLDTNVQPFKWTIPSIGFTPNPAPFRGHTSTLVGNYMIVAFGWFNNGTGSSRSNKIIMLNVNDPNNYMWVSSFTPPSVLSATSQPAASKSPESNTGSTNNTAVIIGIVGGVVGIIIISAVIFLYYRWYKNREDINVIPSDDAFKRSKEVIYDCSRSTNSLSTESLEKRQLHRLDRLAQVDYTLSILTF</sequence>
<dbReference type="PANTHER" id="PTHR46093:SF18">
    <property type="entry name" value="FIBRONECTIN TYPE-III DOMAIN-CONTAINING PROTEIN"/>
    <property type="match status" value="1"/>
</dbReference>
<name>A0ABN7VXL3_GIGMA</name>
<evidence type="ECO:0000313" key="4">
    <source>
        <dbReference type="EMBL" id="CAG8802556.1"/>
    </source>
</evidence>
<organism evidence="4 5">
    <name type="scientific">Gigaspora margarita</name>
    <dbReference type="NCBI Taxonomy" id="4874"/>
    <lineage>
        <taxon>Eukaryota</taxon>
        <taxon>Fungi</taxon>
        <taxon>Fungi incertae sedis</taxon>
        <taxon>Mucoromycota</taxon>
        <taxon>Glomeromycotina</taxon>
        <taxon>Glomeromycetes</taxon>
        <taxon>Diversisporales</taxon>
        <taxon>Gigasporaceae</taxon>
        <taxon>Gigaspora</taxon>
    </lineage>
</organism>
<keyword evidence="3" id="KW-1133">Transmembrane helix</keyword>
<dbReference type="Proteomes" id="UP000789901">
    <property type="component" value="Unassembled WGS sequence"/>
</dbReference>
<evidence type="ECO:0000256" key="2">
    <source>
        <dbReference type="ARBA" id="ARBA00022737"/>
    </source>
</evidence>
<keyword evidence="5" id="KW-1185">Reference proteome</keyword>
<keyword evidence="3" id="KW-0812">Transmembrane</keyword>
<dbReference type="PANTHER" id="PTHR46093">
    <property type="entry name" value="ACYL-COA-BINDING DOMAIN-CONTAINING PROTEIN 5"/>
    <property type="match status" value="1"/>
</dbReference>
<keyword evidence="3" id="KW-0472">Membrane</keyword>
<feature type="non-terminal residue" evidence="4">
    <location>
        <position position="1"/>
    </location>
</feature>
<dbReference type="Pfam" id="PF24681">
    <property type="entry name" value="Kelch_KLHDC2_KLHL20_DRC7"/>
    <property type="match status" value="1"/>
</dbReference>
<dbReference type="Gene3D" id="2.120.10.80">
    <property type="entry name" value="Kelch-type beta propeller"/>
    <property type="match status" value="2"/>
</dbReference>